<dbReference type="Gene3D" id="1.10.4000.10">
    <property type="entry name" value="Flagellar transcriptional activator FlhD"/>
    <property type="match status" value="1"/>
</dbReference>
<dbReference type="GO" id="GO:1902208">
    <property type="term" value="P:regulation of bacterial-type flagellum assembly"/>
    <property type="evidence" value="ECO:0007669"/>
    <property type="project" value="UniProtKB-UniRule"/>
</dbReference>
<gene>
    <name evidence="9 10" type="primary">flhD</name>
    <name evidence="10" type="ORF">D7S89_03970</name>
</gene>
<reference evidence="10 11" key="1">
    <citation type="submission" date="2018-10" db="EMBL/GenBank/DDBJ databases">
        <title>Paraburkholderia sp. 7MK8-2, isolated from soil.</title>
        <authorList>
            <person name="Gao Z.-H."/>
            <person name="Qiu L.-H."/>
        </authorList>
    </citation>
    <scope>NUCLEOTIDE SEQUENCE [LARGE SCALE GENOMIC DNA]</scope>
    <source>
        <strain evidence="10 11">7MK8-2</strain>
    </source>
</reference>
<dbReference type="NCBIfam" id="NF002783">
    <property type="entry name" value="PRK02909.1-1"/>
    <property type="match status" value="1"/>
</dbReference>
<keyword evidence="10" id="KW-0969">Cilium</keyword>
<organism evidence="10 11">
    <name type="scientific">Trinickia fusca</name>
    <dbReference type="NCBI Taxonomy" id="2419777"/>
    <lineage>
        <taxon>Bacteria</taxon>
        <taxon>Pseudomonadati</taxon>
        <taxon>Pseudomonadota</taxon>
        <taxon>Betaproteobacteria</taxon>
        <taxon>Burkholderiales</taxon>
        <taxon>Burkholderiaceae</taxon>
        <taxon>Trinickia</taxon>
    </lineage>
</organism>
<sequence>MNGCDMLDSIKEINLTYLSLVQRLLREDRAAGMARLGLTAPLADLLSNLSVAQIVKLASCDQLLCFFRFNDRTMLSTLVAPVARGNVTRTVLAEQAA</sequence>
<keyword evidence="11" id="KW-1185">Reference proteome</keyword>
<dbReference type="InterPro" id="IPR036194">
    <property type="entry name" value="FlhD_sf"/>
</dbReference>
<dbReference type="GO" id="GO:0003677">
    <property type="term" value="F:DNA binding"/>
    <property type="evidence" value="ECO:0007669"/>
    <property type="project" value="UniProtKB-UniRule"/>
</dbReference>
<comment type="domain">
    <text evidence="9">The C-terminal region contains a putative helix-turn-helix (HTH) motif, suggesting that this region may bind DNA.</text>
</comment>
<evidence type="ECO:0000256" key="3">
    <source>
        <dbReference type="ARBA" id="ARBA00023015"/>
    </source>
</evidence>
<name>A0A494XPU7_9BURK</name>
<comment type="similarity">
    <text evidence="9">Belongs to the FlhD family.</text>
</comment>
<evidence type="ECO:0000313" key="10">
    <source>
        <dbReference type="EMBL" id="RKP52665.1"/>
    </source>
</evidence>
<comment type="function">
    <text evidence="8 9">Functions in complex with FlhC as a master transcriptional regulator that regulates transcription of several flagellar and non-flagellar operons by binding to their promoter region. Activates expression of class 2 flagellar genes, including fliA, which is a flagellum-specific sigma factor that turns on the class 3 genes. Also regulates genes whose products function in a variety of physiological pathways.</text>
</comment>
<keyword evidence="3 9" id="KW-0805">Transcription regulation</keyword>
<evidence type="ECO:0000256" key="9">
    <source>
        <dbReference type="HAMAP-Rule" id="MF_00725"/>
    </source>
</evidence>
<protein>
    <recommendedName>
        <fullName evidence="9">Flagellar transcriptional regulator FlhD</fullName>
    </recommendedName>
</protein>
<dbReference type="Pfam" id="PF05247">
    <property type="entry name" value="FlhD"/>
    <property type="match status" value="1"/>
</dbReference>
<comment type="subunit">
    <text evidence="9">Homodimer; disulfide-linked. Forms a heterohexamer composed of two FlhC and four FlhD subunits. Each FlhC binds a FlhD dimer, forming a heterotrimer, and a hexamer assembles by dimerization of two heterotrimers.</text>
</comment>
<keyword evidence="4 9" id="KW-0238">DNA-binding</keyword>
<accession>A0A494XPU7</accession>
<evidence type="ECO:0000256" key="4">
    <source>
        <dbReference type="ARBA" id="ARBA00023125"/>
    </source>
</evidence>
<keyword evidence="2 9" id="KW-1005">Bacterial flagellum biogenesis</keyword>
<evidence type="ECO:0000256" key="1">
    <source>
        <dbReference type="ARBA" id="ARBA00022490"/>
    </source>
</evidence>
<dbReference type="EMBL" id="RBZV01000001">
    <property type="protein sequence ID" value="RKP52665.1"/>
    <property type="molecule type" value="Genomic_DNA"/>
</dbReference>
<evidence type="ECO:0000256" key="7">
    <source>
        <dbReference type="ARBA" id="ARBA00023163"/>
    </source>
</evidence>
<dbReference type="InterPro" id="IPR023559">
    <property type="entry name" value="Flagellar_FlhD"/>
</dbReference>
<keyword evidence="1 9" id="KW-0963">Cytoplasm</keyword>
<evidence type="ECO:0000256" key="2">
    <source>
        <dbReference type="ARBA" id="ARBA00022795"/>
    </source>
</evidence>
<evidence type="ECO:0000256" key="8">
    <source>
        <dbReference type="ARBA" id="ARBA00025431"/>
    </source>
</evidence>
<dbReference type="Proteomes" id="UP000280434">
    <property type="component" value="Unassembled WGS sequence"/>
</dbReference>
<dbReference type="GO" id="GO:0045893">
    <property type="term" value="P:positive regulation of DNA-templated transcription"/>
    <property type="evidence" value="ECO:0007669"/>
    <property type="project" value="InterPro"/>
</dbReference>
<evidence type="ECO:0000313" key="11">
    <source>
        <dbReference type="Proteomes" id="UP000280434"/>
    </source>
</evidence>
<evidence type="ECO:0000256" key="6">
    <source>
        <dbReference type="ARBA" id="ARBA00023159"/>
    </source>
</evidence>
<feature type="disulfide bond" description="Interchain" evidence="9">
    <location>
        <position position="65"/>
    </location>
</feature>
<keyword evidence="5 9" id="KW-1015">Disulfide bond</keyword>
<keyword evidence="10" id="KW-0282">Flagellum</keyword>
<comment type="caution">
    <text evidence="10">The sequence shown here is derived from an EMBL/GenBank/DDBJ whole genome shotgun (WGS) entry which is preliminary data.</text>
</comment>
<evidence type="ECO:0000256" key="5">
    <source>
        <dbReference type="ARBA" id="ARBA00023157"/>
    </source>
</evidence>
<dbReference type="HAMAP" id="MF_00725">
    <property type="entry name" value="FlhD"/>
    <property type="match status" value="1"/>
</dbReference>
<keyword evidence="6 9" id="KW-0010">Activator</keyword>
<dbReference type="GO" id="GO:0005737">
    <property type="term" value="C:cytoplasm"/>
    <property type="evidence" value="ECO:0007669"/>
    <property type="project" value="UniProtKB-SubCell"/>
</dbReference>
<dbReference type="RefSeq" id="WP_121275744.1">
    <property type="nucleotide sequence ID" value="NZ_RBZV01000001.1"/>
</dbReference>
<dbReference type="AlphaFoldDB" id="A0A494XPU7"/>
<proteinExistence type="inferred from homology"/>
<dbReference type="GO" id="GO:0044780">
    <property type="term" value="P:bacterial-type flagellum assembly"/>
    <property type="evidence" value="ECO:0007669"/>
    <property type="project" value="InterPro"/>
</dbReference>
<keyword evidence="10" id="KW-0966">Cell projection</keyword>
<comment type="subcellular location">
    <subcellularLocation>
        <location evidence="9">Cytoplasm</location>
    </subcellularLocation>
</comment>
<dbReference type="SUPFAM" id="SSF63592">
    <property type="entry name" value="Flagellar transcriptional activator FlhD"/>
    <property type="match status" value="1"/>
</dbReference>
<keyword evidence="7 9" id="KW-0804">Transcription</keyword>
<dbReference type="OrthoDB" id="5298036at2"/>